<dbReference type="InterPro" id="IPR007260">
    <property type="entry name" value="NanE"/>
</dbReference>
<keyword evidence="6 7" id="KW-0119">Carbohydrate metabolism</keyword>
<evidence type="ECO:0000313" key="9">
    <source>
        <dbReference type="Proteomes" id="UP000538292"/>
    </source>
</evidence>
<dbReference type="GO" id="GO:0005829">
    <property type="term" value="C:cytosol"/>
    <property type="evidence" value="ECO:0007669"/>
    <property type="project" value="TreeGrafter"/>
</dbReference>
<reference evidence="8 9" key="1">
    <citation type="submission" date="2020-07" db="EMBL/GenBank/DDBJ databases">
        <title>Thermoactinomyces phylogeny.</title>
        <authorList>
            <person name="Dunlap C."/>
        </authorList>
    </citation>
    <scope>NUCLEOTIDE SEQUENCE [LARGE SCALE GENOMIC DNA]</scope>
    <source>
        <strain evidence="8 9">AMNI-1</strain>
    </source>
</reference>
<gene>
    <name evidence="7" type="primary">nanE</name>
    <name evidence="8" type="ORF">H2C83_02135</name>
</gene>
<dbReference type="Proteomes" id="UP000538292">
    <property type="component" value="Unassembled WGS sequence"/>
</dbReference>
<dbReference type="HAMAP" id="MF_01235">
    <property type="entry name" value="ManNAc6P_epimer"/>
    <property type="match status" value="1"/>
</dbReference>
<name>A0A7W1XQ62_9BACL</name>
<keyword evidence="9" id="KW-1185">Reference proteome</keyword>
<dbReference type="EMBL" id="JACEOL010000006">
    <property type="protein sequence ID" value="MBA4601142.1"/>
    <property type="molecule type" value="Genomic_DNA"/>
</dbReference>
<dbReference type="GO" id="GO:0019262">
    <property type="term" value="P:N-acetylneuraminate catabolic process"/>
    <property type="evidence" value="ECO:0007669"/>
    <property type="project" value="UniProtKB-UniRule"/>
</dbReference>
<dbReference type="SUPFAM" id="SSF51366">
    <property type="entry name" value="Ribulose-phoshate binding barrel"/>
    <property type="match status" value="1"/>
</dbReference>
<dbReference type="Pfam" id="PF04131">
    <property type="entry name" value="NanE"/>
    <property type="match status" value="1"/>
</dbReference>
<dbReference type="PANTHER" id="PTHR36204">
    <property type="entry name" value="N-ACETYLMANNOSAMINE-6-PHOSPHATE 2-EPIMERASE-RELATED"/>
    <property type="match status" value="1"/>
</dbReference>
<proteinExistence type="inferred from homology"/>
<evidence type="ECO:0000256" key="3">
    <source>
        <dbReference type="ARBA" id="ARBA00005081"/>
    </source>
</evidence>
<comment type="similarity">
    <text evidence="4 7">Belongs to the NanE family.</text>
</comment>
<evidence type="ECO:0000256" key="6">
    <source>
        <dbReference type="ARBA" id="ARBA00023277"/>
    </source>
</evidence>
<evidence type="ECO:0000256" key="5">
    <source>
        <dbReference type="ARBA" id="ARBA00023235"/>
    </source>
</evidence>
<evidence type="ECO:0000256" key="2">
    <source>
        <dbReference type="ARBA" id="ARBA00002147"/>
    </source>
</evidence>
<dbReference type="UniPathway" id="UPA00629">
    <property type="reaction ID" value="UER00682"/>
</dbReference>
<dbReference type="NCBIfam" id="NF002231">
    <property type="entry name" value="PRK01130.1"/>
    <property type="match status" value="1"/>
</dbReference>
<dbReference type="AlphaFoldDB" id="A0A7W1XQ62"/>
<dbReference type="FunFam" id="3.20.20.70:FF:000035">
    <property type="entry name" value="Putative N-acetylmannosamine-6-phosphate 2-epimerase"/>
    <property type="match status" value="1"/>
</dbReference>
<comment type="catalytic activity">
    <reaction evidence="1 7">
        <text>an N-acyl-D-glucosamine 6-phosphate = an N-acyl-D-mannosamine 6-phosphate</text>
        <dbReference type="Rhea" id="RHEA:23932"/>
        <dbReference type="ChEBI" id="CHEBI:57599"/>
        <dbReference type="ChEBI" id="CHEBI:57666"/>
        <dbReference type="EC" id="5.1.3.9"/>
    </reaction>
</comment>
<evidence type="ECO:0000313" key="8">
    <source>
        <dbReference type="EMBL" id="MBA4601142.1"/>
    </source>
</evidence>
<dbReference type="GO" id="GO:0006053">
    <property type="term" value="P:N-acetylmannosamine catabolic process"/>
    <property type="evidence" value="ECO:0007669"/>
    <property type="project" value="TreeGrafter"/>
</dbReference>
<comment type="pathway">
    <text evidence="3 7">Amino-sugar metabolism; N-acetylneuraminate degradation; D-fructose 6-phosphate from N-acetylneuraminate: step 3/5.</text>
</comment>
<dbReference type="EC" id="5.1.3.9" evidence="7"/>
<dbReference type="CDD" id="cd04729">
    <property type="entry name" value="NanE"/>
    <property type="match status" value="1"/>
</dbReference>
<dbReference type="Gene3D" id="3.20.20.70">
    <property type="entry name" value="Aldolase class I"/>
    <property type="match status" value="1"/>
</dbReference>
<comment type="caution">
    <text evidence="8">The sequence shown here is derived from an EMBL/GenBank/DDBJ whole genome shotgun (WGS) entry which is preliminary data.</text>
</comment>
<protein>
    <recommendedName>
        <fullName evidence="7">Putative N-acetylmannosamine-6-phosphate 2-epimerase</fullName>
        <ecNumber evidence="7">5.1.3.9</ecNumber>
    </recommendedName>
    <alternativeName>
        <fullName evidence="7">ManNAc-6-P epimerase</fullName>
    </alternativeName>
</protein>
<sequence length="231" mass="25296">MTNHKILLSLSKKLIVSCQALEHEPLYGSDIMGRMALAAQQGGASGIRANTREDIVTIKENVQLPVIGIIKRNYPDSSVYITPTIAEIEELVSAGPEIIAMDATNRLRPGSLTLEKLIGQIKDRYPGQMLMADVSTTEEAIEAEKLGFDVVSSTLVGYTKETGGKKIYDDDYAILKQMLQHVHIPVFAEGNIYTPEAAKRCLELGCYAVVVGGAITRPQQITRRFVEGISF</sequence>
<dbReference type="InterPro" id="IPR013785">
    <property type="entry name" value="Aldolase_TIM"/>
</dbReference>
<dbReference type="GO" id="GO:0047465">
    <property type="term" value="F:N-acylglucosamine-6-phosphate 2-epimerase activity"/>
    <property type="evidence" value="ECO:0007669"/>
    <property type="project" value="UniProtKB-EC"/>
</dbReference>
<evidence type="ECO:0000256" key="7">
    <source>
        <dbReference type="HAMAP-Rule" id="MF_01235"/>
    </source>
</evidence>
<organism evidence="8 9">
    <name type="scientific">Thermoactinomyces mirandus</name>
    <dbReference type="NCBI Taxonomy" id="2756294"/>
    <lineage>
        <taxon>Bacteria</taxon>
        <taxon>Bacillati</taxon>
        <taxon>Bacillota</taxon>
        <taxon>Bacilli</taxon>
        <taxon>Bacillales</taxon>
        <taxon>Thermoactinomycetaceae</taxon>
        <taxon>Thermoactinomyces</taxon>
    </lineage>
</organism>
<evidence type="ECO:0000256" key="1">
    <source>
        <dbReference type="ARBA" id="ARBA00000056"/>
    </source>
</evidence>
<evidence type="ECO:0000256" key="4">
    <source>
        <dbReference type="ARBA" id="ARBA00007439"/>
    </source>
</evidence>
<dbReference type="PANTHER" id="PTHR36204:SF1">
    <property type="entry name" value="N-ACETYLMANNOSAMINE-6-PHOSPHATE 2-EPIMERASE-RELATED"/>
    <property type="match status" value="1"/>
</dbReference>
<dbReference type="GO" id="GO:0005975">
    <property type="term" value="P:carbohydrate metabolic process"/>
    <property type="evidence" value="ECO:0007669"/>
    <property type="project" value="UniProtKB-UniRule"/>
</dbReference>
<accession>A0A7W1XQ62</accession>
<keyword evidence="5 7" id="KW-0413">Isomerase</keyword>
<comment type="function">
    <text evidence="2 7">Converts N-acetylmannosamine-6-phosphate (ManNAc-6-P) to N-acetylglucosamine-6-phosphate (GlcNAc-6-P).</text>
</comment>
<dbReference type="InterPro" id="IPR011060">
    <property type="entry name" value="RibuloseP-bd_barrel"/>
</dbReference>
<dbReference type="RefSeq" id="WP_181737312.1">
    <property type="nucleotide sequence ID" value="NZ_JACEOL010000006.1"/>
</dbReference>